<dbReference type="EMBL" id="JARK01001733">
    <property type="protein sequence ID" value="EYB80916.1"/>
    <property type="molecule type" value="Genomic_DNA"/>
</dbReference>
<dbReference type="Proteomes" id="UP000024635">
    <property type="component" value="Unassembled WGS sequence"/>
</dbReference>
<reference evidence="2" key="1">
    <citation type="journal article" date="2015" name="Nat. Genet.">
        <title>The genome and transcriptome of the zoonotic hookworm Ancylostoma ceylanicum identify infection-specific gene families.</title>
        <authorList>
            <person name="Schwarz E.M."/>
            <person name="Hu Y."/>
            <person name="Antoshechkin I."/>
            <person name="Miller M.M."/>
            <person name="Sternberg P.W."/>
            <person name="Aroian R.V."/>
        </authorList>
    </citation>
    <scope>NUCLEOTIDE SEQUENCE</scope>
    <source>
        <strain evidence="2">HY135</strain>
    </source>
</reference>
<protein>
    <submittedName>
        <fullName evidence="1">Uncharacterized protein</fullName>
    </submittedName>
</protein>
<comment type="caution">
    <text evidence="1">The sequence shown here is derived from an EMBL/GenBank/DDBJ whole genome shotgun (WGS) entry which is preliminary data.</text>
</comment>
<proteinExistence type="predicted"/>
<name>A0A016RRI8_9BILA</name>
<evidence type="ECO:0000313" key="1">
    <source>
        <dbReference type="EMBL" id="EYB80916.1"/>
    </source>
</evidence>
<dbReference type="AlphaFoldDB" id="A0A016RRI8"/>
<evidence type="ECO:0000313" key="2">
    <source>
        <dbReference type="Proteomes" id="UP000024635"/>
    </source>
</evidence>
<gene>
    <name evidence="1" type="primary">Acey_s0397.g705</name>
    <name evidence="1" type="ORF">Y032_0397g705</name>
</gene>
<organism evidence="1 2">
    <name type="scientific">Ancylostoma ceylanicum</name>
    <dbReference type="NCBI Taxonomy" id="53326"/>
    <lineage>
        <taxon>Eukaryota</taxon>
        <taxon>Metazoa</taxon>
        <taxon>Ecdysozoa</taxon>
        <taxon>Nematoda</taxon>
        <taxon>Chromadorea</taxon>
        <taxon>Rhabditida</taxon>
        <taxon>Rhabditina</taxon>
        <taxon>Rhabditomorpha</taxon>
        <taxon>Strongyloidea</taxon>
        <taxon>Ancylostomatidae</taxon>
        <taxon>Ancylostomatinae</taxon>
        <taxon>Ancylostoma</taxon>
    </lineage>
</organism>
<sequence>MNGWSKVNCEFRYSHTLSLSRRPFSRHCPPSSSSSCSIVKSEEALVVIAPEQLRIPLKVRNGSLQNKTWIRDSNPRASAYESASLLTRPSSCTAVSEGAICQCGRKSST</sequence>
<accession>A0A016RRI8</accession>
<keyword evidence="2" id="KW-1185">Reference proteome</keyword>